<evidence type="ECO:0000313" key="1">
    <source>
        <dbReference type="EMBL" id="CAG8786856.1"/>
    </source>
</evidence>
<dbReference type="EMBL" id="CAJVPY010024528">
    <property type="protein sequence ID" value="CAG8786856.1"/>
    <property type="molecule type" value="Genomic_DNA"/>
</dbReference>
<comment type="caution">
    <text evidence="1">The sequence shown here is derived from an EMBL/GenBank/DDBJ whole genome shotgun (WGS) entry which is preliminary data.</text>
</comment>
<dbReference type="AlphaFoldDB" id="A0A9N9NZ18"/>
<dbReference type="Proteomes" id="UP000789405">
    <property type="component" value="Unassembled WGS sequence"/>
</dbReference>
<name>A0A9N9NZ18_9GLOM</name>
<sequence length="67" mass="7473">MLHLRYLLNNSLLSISASESRNIRARAYPIIVGNARMTRYALNPVLSPGLDYSTGTFHSSPVHWNTG</sequence>
<reference evidence="1" key="1">
    <citation type="submission" date="2021-06" db="EMBL/GenBank/DDBJ databases">
        <authorList>
            <person name="Kallberg Y."/>
            <person name="Tangrot J."/>
            <person name="Rosling A."/>
        </authorList>
    </citation>
    <scope>NUCLEOTIDE SEQUENCE</scope>
    <source>
        <strain evidence="1">MA453B</strain>
    </source>
</reference>
<evidence type="ECO:0000313" key="2">
    <source>
        <dbReference type="Proteomes" id="UP000789405"/>
    </source>
</evidence>
<proteinExistence type="predicted"/>
<organism evidence="1 2">
    <name type="scientific">Dentiscutata erythropus</name>
    <dbReference type="NCBI Taxonomy" id="1348616"/>
    <lineage>
        <taxon>Eukaryota</taxon>
        <taxon>Fungi</taxon>
        <taxon>Fungi incertae sedis</taxon>
        <taxon>Mucoromycota</taxon>
        <taxon>Glomeromycotina</taxon>
        <taxon>Glomeromycetes</taxon>
        <taxon>Diversisporales</taxon>
        <taxon>Gigasporaceae</taxon>
        <taxon>Dentiscutata</taxon>
    </lineage>
</organism>
<accession>A0A9N9NZ18</accession>
<keyword evidence="2" id="KW-1185">Reference proteome</keyword>
<protein>
    <submittedName>
        <fullName evidence="1">20065_t:CDS:1</fullName>
    </submittedName>
</protein>
<gene>
    <name evidence="1" type="ORF">DERYTH_LOCUS20586</name>
</gene>
<feature type="non-terminal residue" evidence="1">
    <location>
        <position position="67"/>
    </location>
</feature>